<evidence type="ECO:0000313" key="1">
    <source>
        <dbReference type="EMBL" id="KFA70539.1"/>
    </source>
</evidence>
<dbReference type="Proteomes" id="UP000028524">
    <property type="component" value="Unassembled WGS sequence"/>
</dbReference>
<dbReference type="HOGENOM" id="CLU_2005411_0_0_1"/>
<dbReference type="EMBL" id="KL659196">
    <property type="protein sequence ID" value="KFA70539.1"/>
    <property type="molecule type" value="Genomic_DNA"/>
</dbReference>
<dbReference type="AlphaFoldDB" id="A0A084R2V4"/>
<gene>
    <name evidence="1" type="ORF">S40285_09850</name>
</gene>
<organism evidence="1 2">
    <name type="scientific">Stachybotrys chlorohalonatus (strain IBT 40285)</name>
    <dbReference type="NCBI Taxonomy" id="1283841"/>
    <lineage>
        <taxon>Eukaryota</taxon>
        <taxon>Fungi</taxon>
        <taxon>Dikarya</taxon>
        <taxon>Ascomycota</taxon>
        <taxon>Pezizomycotina</taxon>
        <taxon>Sordariomycetes</taxon>
        <taxon>Hypocreomycetidae</taxon>
        <taxon>Hypocreales</taxon>
        <taxon>Stachybotryaceae</taxon>
        <taxon>Stachybotrys</taxon>
    </lineage>
</organism>
<accession>A0A084R2V4</accession>
<reference evidence="1 2" key="1">
    <citation type="journal article" date="2014" name="BMC Genomics">
        <title>Comparative genome sequencing reveals chemotype-specific gene clusters in the toxigenic black mold Stachybotrys.</title>
        <authorList>
            <person name="Semeiks J."/>
            <person name="Borek D."/>
            <person name="Otwinowski Z."/>
            <person name="Grishin N.V."/>
        </authorList>
    </citation>
    <scope>NUCLEOTIDE SEQUENCE [LARGE SCALE GENOMIC DNA]</scope>
    <source>
        <strain evidence="1 2">IBT 40285</strain>
    </source>
</reference>
<name>A0A084R2V4_STAC4</name>
<dbReference type="OrthoDB" id="4671141at2759"/>
<proteinExistence type="predicted"/>
<evidence type="ECO:0000313" key="2">
    <source>
        <dbReference type="Proteomes" id="UP000028524"/>
    </source>
</evidence>
<dbReference type="InParanoid" id="A0A084R2V4"/>
<keyword evidence="2" id="KW-1185">Reference proteome</keyword>
<sequence>MASNAVQCSPDHLGVRISLSRTRRIIITFPSTAAAVRYLHIIQKTKAHNIIELKSEQLPGDSRSVSLRLPSTVIEIEASTTYGGFLMTFDDENDARMWQKDLLLWRFSDRSKNQVYTATKYTRE</sequence>
<protein>
    <submittedName>
        <fullName evidence="1">Uncharacterized protein</fullName>
    </submittedName>
</protein>